<organism evidence="1 2">
    <name type="scientific">Linnemannia schmuckeri</name>
    <dbReference type="NCBI Taxonomy" id="64567"/>
    <lineage>
        <taxon>Eukaryota</taxon>
        <taxon>Fungi</taxon>
        <taxon>Fungi incertae sedis</taxon>
        <taxon>Mucoromycota</taxon>
        <taxon>Mortierellomycotina</taxon>
        <taxon>Mortierellomycetes</taxon>
        <taxon>Mortierellales</taxon>
        <taxon>Mortierellaceae</taxon>
        <taxon>Linnemannia</taxon>
    </lineage>
</organism>
<reference evidence="1" key="1">
    <citation type="journal article" date="2020" name="Fungal Divers.">
        <title>Resolving the Mortierellaceae phylogeny through synthesis of multi-gene phylogenetics and phylogenomics.</title>
        <authorList>
            <person name="Vandepol N."/>
            <person name="Liber J."/>
            <person name="Desiro A."/>
            <person name="Na H."/>
            <person name="Kennedy M."/>
            <person name="Barry K."/>
            <person name="Grigoriev I.V."/>
            <person name="Miller A.N."/>
            <person name="O'Donnell K."/>
            <person name="Stajich J.E."/>
            <person name="Bonito G."/>
        </authorList>
    </citation>
    <scope>NUCLEOTIDE SEQUENCE</scope>
    <source>
        <strain evidence="1">NRRL 6426</strain>
    </source>
</reference>
<sequence>MTLAGLSILTLESIKLPSKDWQMILEHMDVVSLQSLDLAGSNFDDDLLDFLVEQCLSSALKFLSQGVSVVVPLRKATVDQGDDATTITATVDEMESEGENKVVDVQGDGIHILSVDSNSDAEGDGEEHPGTRKKTLIVTGCRVTLTSTLVTSVNLDTQKTTLKTNGIDWCTLFI</sequence>
<proteinExistence type="predicted"/>
<accession>A0A9P5RSE8</accession>
<comment type="caution">
    <text evidence="1">The sequence shown here is derived from an EMBL/GenBank/DDBJ whole genome shotgun (WGS) entry which is preliminary data.</text>
</comment>
<dbReference type="Proteomes" id="UP000748756">
    <property type="component" value="Unassembled WGS sequence"/>
</dbReference>
<protein>
    <submittedName>
        <fullName evidence="1">Uncharacterized protein</fullName>
    </submittedName>
</protein>
<evidence type="ECO:0000313" key="1">
    <source>
        <dbReference type="EMBL" id="KAF9145457.1"/>
    </source>
</evidence>
<gene>
    <name evidence="1" type="ORF">BG015_011891</name>
</gene>
<keyword evidence="2" id="KW-1185">Reference proteome</keyword>
<dbReference type="AlphaFoldDB" id="A0A9P5RSE8"/>
<dbReference type="EMBL" id="JAAAUQ010000955">
    <property type="protein sequence ID" value="KAF9145457.1"/>
    <property type="molecule type" value="Genomic_DNA"/>
</dbReference>
<evidence type="ECO:0000313" key="2">
    <source>
        <dbReference type="Proteomes" id="UP000748756"/>
    </source>
</evidence>
<name>A0A9P5RSE8_9FUNG</name>